<dbReference type="Gene3D" id="3.30.1330.60">
    <property type="entry name" value="OmpA-like domain"/>
    <property type="match status" value="1"/>
</dbReference>
<keyword evidence="2" id="KW-1185">Reference proteome</keyword>
<protein>
    <recommendedName>
        <fullName evidence="3">OmpA family protein</fullName>
    </recommendedName>
</protein>
<organism evidence="1 2">
    <name type="scientific">Arcicella aurantiaca</name>
    <dbReference type="NCBI Taxonomy" id="591202"/>
    <lineage>
        <taxon>Bacteria</taxon>
        <taxon>Pseudomonadati</taxon>
        <taxon>Bacteroidota</taxon>
        <taxon>Cytophagia</taxon>
        <taxon>Cytophagales</taxon>
        <taxon>Flectobacillaceae</taxon>
        <taxon>Arcicella</taxon>
    </lineage>
</organism>
<dbReference type="AlphaFoldDB" id="A0A316EAA7"/>
<sequence length="305" mass="34831">MYFKKSVAGLFLPLIFCFSCGKVSKKMIIDNKQLFENLYANDQKTLEVANKVDSLAKAKLEDGEIDDEIEKIFTMNALLVQKNIAARDSIIRLNATNDKVLKETLKSDLKGETNVFSELRAKAIDDSLTLVMIQEGIRNSSIYKIPNEVVFAGGYKISEKNVPKMQQFFEPILDSIVVSANRYINKKLRIKIVVYGYADADPINPKSKLYTEIGQSLYHETVDSSLLNNSSRLNQELSRLRAEEVGSLVNTMIFQKLDYITGVKSVFVDLRKEGKGEEFPENKIKYNDIDARRRIVKFYWKILPD</sequence>
<dbReference type="OrthoDB" id="642521at2"/>
<dbReference type="InterPro" id="IPR036737">
    <property type="entry name" value="OmpA-like_sf"/>
</dbReference>
<evidence type="ECO:0008006" key="3">
    <source>
        <dbReference type="Google" id="ProtNLM"/>
    </source>
</evidence>
<comment type="caution">
    <text evidence="1">The sequence shown here is derived from an EMBL/GenBank/DDBJ whole genome shotgun (WGS) entry which is preliminary data.</text>
</comment>
<dbReference type="Proteomes" id="UP000245489">
    <property type="component" value="Unassembled WGS sequence"/>
</dbReference>
<reference evidence="1 2" key="1">
    <citation type="submission" date="2018-05" db="EMBL/GenBank/DDBJ databases">
        <title>Genomic Encyclopedia of Archaeal and Bacterial Type Strains, Phase II (KMG-II): from individual species to whole genera.</title>
        <authorList>
            <person name="Goeker M."/>
        </authorList>
    </citation>
    <scope>NUCLEOTIDE SEQUENCE [LARGE SCALE GENOMIC DNA]</scope>
    <source>
        <strain evidence="1 2">DSM 22214</strain>
    </source>
</reference>
<evidence type="ECO:0000313" key="1">
    <source>
        <dbReference type="EMBL" id="PWK27385.1"/>
    </source>
</evidence>
<evidence type="ECO:0000313" key="2">
    <source>
        <dbReference type="Proteomes" id="UP000245489"/>
    </source>
</evidence>
<proteinExistence type="predicted"/>
<accession>A0A316EAA7</accession>
<name>A0A316EAA7_9BACT</name>
<gene>
    <name evidence="1" type="ORF">LV89_01698</name>
</gene>
<dbReference type="EMBL" id="QGGO01000007">
    <property type="protein sequence ID" value="PWK27385.1"/>
    <property type="molecule type" value="Genomic_DNA"/>
</dbReference>